<evidence type="ECO:0000313" key="8">
    <source>
        <dbReference type="Proteomes" id="UP000588051"/>
    </source>
</evidence>
<comment type="caution">
    <text evidence="7">The sequence shown here is derived from an EMBL/GenBank/DDBJ whole genome shotgun (WGS) entry which is preliminary data.</text>
</comment>
<dbReference type="Proteomes" id="UP000588051">
    <property type="component" value="Unassembled WGS sequence"/>
</dbReference>
<evidence type="ECO:0000313" key="7">
    <source>
        <dbReference type="EMBL" id="NVO78102.1"/>
    </source>
</evidence>
<dbReference type="GO" id="GO:0016874">
    <property type="term" value="F:ligase activity"/>
    <property type="evidence" value="ECO:0007669"/>
    <property type="project" value="UniProtKB-KW"/>
</dbReference>
<evidence type="ECO:0000256" key="3">
    <source>
        <dbReference type="ARBA" id="ARBA00022989"/>
    </source>
</evidence>
<keyword evidence="7" id="KW-0436">Ligase</keyword>
<feature type="transmembrane region" description="Helical" evidence="5">
    <location>
        <begin position="113"/>
        <end position="132"/>
    </location>
</feature>
<gene>
    <name evidence="7" type="ORF">HV832_09685</name>
</gene>
<evidence type="ECO:0000256" key="5">
    <source>
        <dbReference type="SAM" id="Phobius"/>
    </source>
</evidence>
<accession>A0A850QCG5</accession>
<keyword evidence="8" id="KW-1185">Reference proteome</keyword>
<evidence type="ECO:0000256" key="4">
    <source>
        <dbReference type="ARBA" id="ARBA00023136"/>
    </source>
</evidence>
<feature type="domain" description="O-antigen ligase-related" evidence="6">
    <location>
        <begin position="208"/>
        <end position="362"/>
    </location>
</feature>
<comment type="subcellular location">
    <subcellularLocation>
        <location evidence="1">Membrane</location>
        <topology evidence="1">Multi-pass membrane protein</topology>
    </subcellularLocation>
</comment>
<dbReference type="AlphaFoldDB" id="A0A850QCG5"/>
<keyword evidence="4 5" id="KW-0472">Membrane</keyword>
<dbReference type="PANTHER" id="PTHR37422">
    <property type="entry name" value="TEICHURONIC ACID BIOSYNTHESIS PROTEIN TUAE"/>
    <property type="match status" value="1"/>
</dbReference>
<feature type="transmembrane region" description="Helical" evidence="5">
    <location>
        <begin position="246"/>
        <end position="268"/>
    </location>
</feature>
<reference evidence="7 8" key="1">
    <citation type="submission" date="2020-06" db="EMBL/GenBank/DDBJ databases">
        <authorList>
            <person name="Qiu C."/>
            <person name="Liu Z."/>
        </authorList>
    </citation>
    <scope>NUCLEOTIDE SEQUENCE [LARGE SCALE GENOMIC DNA]</scope>
    <source>
        <strain evidence="7 8">EM 1</strain>
    </source>
</reference>
<dbReference type="EMBL" id="JABXYJ010000005">
    <property type="protein sequence ID" value="NVO78102.1"/>
    <property type="molecule type" value="Genomic_DNA"/>
</dbReference>
<evidence type="ECO:0000259" key="6">
    <source>
        <dbReference type="Pfam" id="PF04932"/>
    </source>
</evidence>
<dbReference type="RefSeq" id="WP_176803636.1">
    <property type="nucleotide sequence ID" value="NZ_JABXYJ010000005.1"/>
</dbReference>
<dbReference type="InterPro" id="IPR051533">
    <property type="entry name" value="WaaL-like"/>
</dbReference>
<feature type="transmembrane region" description="Helical" evidence="5">
    <location>
        <begin position="139"/>
        <end position="160"/>
    </location>
</feature>
<organism evidence="7 8">
    <name type="scientific">Undibacterium oligocarboniphilum</name>
    <dbReference type="NCBI Taxonomy" id="666702"/>
    <lineage>
        <taxon>Bacteria</taxon>
        <taxon>Pseudomonadati</taxon>
        <taxon>Pseudomonadota</taxon>
        <taxon>Betaproteobacteria</taxon>
        <taxon>Burkholderiales</taxon>
        <taxon>Oxalobacteraceae</taxon>
        <taxon>Undibacterium</taxon>
    </lineage>
</organism>
<dbReference type="PANTHER" id="PTHR37422:SF17">
    <property type="entry name" value="O-ANTIGEN LIGASE"/>
    <property type="match status" value="1"/>
</dbReference>
<protein>
    <submittedName>
        <fullName evidence="7">O-antigen ligase family protein</fullName>
    </submittedName>
</protein>
<proteinExistence type="predicted"/>
<sequence>MKNPRPLPPDQLAVYEIHIIRLMVVLFVVFSLLPYGLSWDYTGSSALTMEGSMTTKLEWGSLFAVSAVLLYRHLPTVLKDLRVINPFLLMVLLWCALSSLWSPLPLVTFKRAIQLYGLVMLGLAIQLAPNALQLLVKTMLYTLMCILGLSLLIVIVSPSTGIDYELGRAWRGALSQKNELGQVAAMSILLWQVRSCMKKVDVKILMLSLLLCFFMLVMSKSSTSMIITIVTSGIFHTLRKHHLASIYPLTRIFLGVFCLILLAVYVFYMQESRLPTWPEITAPIAGIFGKGTDLTGRTDIWELIWVEIPRHLLIGLGYGSFWLGPDSLSQFIIDALHWIPLQAHNGYLDILNEQGAIGLALTVMTLLMQARSLTLLARGDRVQAAFWSAMLLVVVVTNFTESSLFRGFGFQNVLFICALTSVTSATRRLNQVDQETTQTINAR</sequence>
<dbReference type="InterPro" id="IPR007016">
    <property type="entry name" value="O-antigen_ligase-rel_domated"/>
</dbReference>
<feature type="transmembrane region" description="Helical" evidence="5">
    <location>
        <begin position="12"/>
        <end position="33"/>
    </location>
</feature>
<dbReference type="Pfam" id="PF04932">
    <property type="entry name" value="Wzy_C"/>
    <property type="match status" value="1"/>
</dbReference>
<feature type="transmembrane region" description="Helical" evidence="5">
    <location>
        <begin position="209"/>
        <end position="234"/>
    </location>
</feature>
<evidence type="ECO:0000256" key="2">
    <source>
        <dbReference type="ARBA" id="ARBA00022692"/>
    </source>
</evidence>
<feature type="transmembrane region" description="Helical" evidence="5">
    <location>
        <begin position="83"/>
        <end position="101"/>
    </location>
</feature>
<dbReference type="GO" id="GO:0016020">
    <property type="term" value="C:membrane"/>
    <property type="evidence" value="ECO:0007669"/>
    <property type="project" value="UniProtKB-SubCell"/>
</dbReference>
<keyword evidence="3 5" id="KW-1133">Transmembrane helix</keyword>
<evidence type="ECO:0000256" key="1">
    <source>
        <dbReference type="ARBA" id="ARBA00004141"/>
    </source>
</evidence>
<keyword evidence="2 5" id="KW-0812">Transmembrane</keyword>
<name>A0A850QCG5_9BURK</name>